<comment type="caution">
    <text evidence="9">The sequence shown here is derived from an EMBL/GenBank/DDBJ whole genome shotgun (WGS) entry which is preliminary data.</text>
</comment>
<dbReference type="AlphaFoldDB" id="A0A942TFC3"/>
<accession>A0A942TFC3</accession>
<dbReference type="InterPro" id="IPR014284">
    <property type="entry name" value="RNA_pol_sigma-70_dom"/>
</dbReference>
<dbReference type="SUPFAM" id="SSF88659">
    <property type="entry name" value="Sigma3 and sigma4 domains of RNA polymerase sigma factors"/>
    <property type="match status" value="1"/>
</dbReference>
<reference evidence="9 10" key="1">
    <citation type="submission" date="2021-05" db="EMBL/GenBank/DDBJ databases">
        <title>Novel Bacillus species.</title>
        <authorList>
            <person name="Liu G."/>
        </authorList>
    </citation>
    <scope>NUCLEOTIDE SEQUENCE [LARGE SCALE GENOMIC DNA]</scope>
    <source>
        <strain evidence="10">FJAT-49780</strain>
    </source>
</reference>
<comment type="similarity">
    <text evidence="1 6">Belongs to the sigma-70 factor family. ECF subfamily.</text>
</comment>
<keyword evidence="4 6" id="KW-0238">DNA-binding</keyword>
<dbReference type="Pfam" id="PF04542">
    <property type="entry name" value="Sigma70_r2"/>
    <property type="match status" value="1"/>
</dbReference>
<evidence type="ECO:0000256" key="5">
    <source>
        <dbReference type="ARBA" id="ARBA00023163"/>
    </source>
</evidence>
<dbReference type="Proteomes" id="UP000681414">
    <property type="component" value="Unassembled WGS sequence"/>
</dbReference>
<dbReference type="InterPro" id="IPR013325">
    <property type="entry name" value="RNA_pol_sigma_r2"/>
</dbReference>
<evidence type="ECO:0000256" key="3">
    <source>
        <dbReference type="ARBA" id="ARBA00023082"/>
    </source>
</evidence>
<keyword evidence="5 6" id="KW-0804">Transcription</keyword>
<dbReference type="InterPro" id="IPR007630">
    <property type="entry name" value="RNA_pol_sigma70_r4"/>
</dbReference>
<dbReference type="GO" id="GO:0006352">
    <property type="term" value="P:DNA-templated transcription initiation"/>
    <property type="evidence" value="ECO:0007669"/>
    <property type="project" value="InterPro"/>
</dbReference>
<evidence type="ECO:0000313" key="10">
    <source>
        <dbReference type="Proteomes" id="UP000681414"/>
    </source>
</evidence>
<organism evidence="9 10">
    <name type="scientific">Lederbergia citri</name>
    <dbReference type="NCBI Taxonomy" id="2833580"/>
    <lineage>
        <taxon>Bacteria</taxon>
        <taxon>Bacillati</taxon>
        <taxon>Bacillota</taxon>
        <taxon>Bacilli</taxon>
        <taxon>Bacillales</taxon>
        <taxon>Bacillaceae</taxon>
        <taxon>Lederbergia</taxon>
    </lineage>
</organism>
<dbReference type="PROSITE" id="PS01063">
    <property type="entry name" value="SIGMA70_ECF"/>
    <property type="match status" value="1"/>
</dbReference>
<evidence type="ECO:0000256" key="4">
    <source>
        <dbReference type="ARBA" id="ARBA00023125"/>
    </source>
</evidence>
<dbReference type="GO" id="GO:0003677">
    <property type="term" value="F:DNA binding"/>
    <property type="evidence" value="ECO:0007669"/>
    <property type="project" value="UniProtKB-KW"/>
</dbReference>
<dbReference type="InterPro" id="IPR013324">
    <property type="entry name" value="RNA_pol_sigma_r3/r4-like"/>
</dbReference>
<dbReference type="PANTHER" id="PTHR43133">
    <property type="entry name" value="RNA POLYMERASE ECF-TYPE SIGMA FACTO"/>
    <property type="match status" value="1"/>
</dbReference>
<dbReference type="Gene3D" id="1.10.1740.10">
    <property type="match status" value="1"/>
</dbReference>
<gene>
    <name evidence="9" type="ORF">KHA97_17795</name>
</gene>
<evidence type="ECO:0000259" key="8">
    <source>
        <dbReference type="Pfam" id="PF04545"/>
    </source>
</evidence>
<dbReference type="GO" id="GO:0016987">
    <property type="term" value="F:sigma factor activity"/>
    <property type="evidence" value="ECO:0007669"/>
    <property type="project" value="UniProtKB-KW"/>
</dbReference>
<keyword evidence="3 6" id="KW-0731">Sigma factor</keyword>
<protein>
    <recommendedName>
        <fullName evidence="6">RNA polymerase sigma factor</fullName>
    </recommendedName>
</protein>
<dbReference type="CDD" id="cd06171">
    <property type="entry name" value="Sigma70_r4"/>
    <property type="match status" value="1"/>
</dbReference>
<dbReference type="InterPro" id="IPR039425">
    <property type="entry name" value="RNA_pol_sigma-70-like"/>
</dbReference>
<dbReference type="InterPro" id="IPR007627">
    <property type="entry name" value="RNA_pol_sigma70_r2"/>
</dbReference>
<evidence type="ECO:0000256" key="6">
    <source>
        <dbReference type="RuleBase" id="RU000716"/>
    </source>
</evidence>
<dbReference type="InterPro" id="IPR000838">
    <property type="entry name" value="RNA_pol_sigma70_ECF_CS"/>
</dbReference>
<evidence type="ECO:0000256" key="1">
    <source>
        <dbReference type="ARBA" id="ARBA00010641"/>
    </source>
</evidence>
<dbReference type="Pfam" id="PF04545">
    <property type="entry name" value="Sigma70_r4"/>
    <property type="match status" value="1"/>
</dbReference>
<evidence type="ECO:0000256" key="2">
    <source>
        <dbReference type="ARBA" id="ARBA00023015"/>
    </source>
</evidence>
<keyword evidence="2 6" id="KW-0805">Transcription regulation</keyword>
<keyword evidence="10" id="KW-1185">Reference proteome</keyword>
<feature type="domain" description="RNA polymerase sigma-70 region 4" evidence="8">
    <location>
        <begin position="114"/>
        <end position="159"/>
    </location>
</feature>
<feature type="domain" description="RNA polymerase sigma-70 region 2" evidence="7">
    <location>
        <begin position="9"/>
        <end position="75"/>
    </location>
</feature>
<dbReference type="SUPFAM" id="SSF88946">
    <property type="entry name" value="Sigma2 domain of RNA polymerase sigma factors"/>
    <property type="match status" value="1"/>
</dbReference>
<dbReference type="Gene3D" id="1.10.10.10">
    <property type="entry name" value="Winged helix-like DNA-binding domain superfamily/Winged helix DNA-binding domain"/>
    <property type="match status" value="1"/>
</dbReference>
<dbReference type="NCBIfam" id="TIGR02937">
    <property type="entry name" value="sigma70-ECF"/>
    <property type="match status" value="1"/>
</dbReference>
<sequence>MLESIFNQLYQSYYQDLLRHLYYMIRDRELAEDLVQEVYIKVYKNYETFEGKSREKTWLYAIARNVAIDYLRKQKGTSEICLSEYDAFTLKDTSPIPEEIVLRKDQVRQIYLCKMKPDQKVIIDLRFIRGLSIAETANTLGWTESKVKTLQHRAIQYLKDHYRVKAS</sequence>
<proteinExistence type="inferred from homology"/>
<dbReference type="PANTHER" id="PTHR43133:SF60">
    <property type="entry name" value="RNA POLYMERASE SIGMA FACTOR SIGV"/>
    <property type="match status" value="1"/>
</dbReference>
<dbReference type="EMBL" id="JAGYPG010000003">
    <property type="protein sequence ID" value="MBS4196905.1"/>
    <property type="molecule type" value="Genomic_DNA"/>
</dbReference>
<evidence type="ECO:0000259" key="7">
    <source>
        <dbReference type="Pfam" id="PF04542"/>
    </source>
</evidence>
<dbReference type="InterPro" id="IPR036388">
    <property type="entry name" value="WH-like_DNA-bd_sf"/>
</dbReference>
<name>A0A942TFC3_9BACI</name>
<evidence type="ECO:0000313" key="9">
    <source>
        <dbReference type="EMBL" id="MBS4196905.1"/>
    </source>
</evidence>
<dbReference type="RefSeq" id="WP_213126112.1">
    <property type="nucleotide sequence ID" value="NZ_JAGYPG010000003.1"/>
</dbReference>